<dbReference type="PANTHER" id="PTHR23221">
    <property type="entry name" value="GLYCOSYLPHOSPHATIDYLINOSITOL PHOSPHOLIPASE D"/>
    <property type="match status" value="1"/>
</dbReference>
<accession>A0A918PYH8</accession>
<name>A0A918PYH8_9ACTN</name>
<dbReference type="AlphaFoldDB" id="A0A918PYH8"/>
<evidence type="ECO:0000256" key="4">
    <source>
        <dbReference type="ARBA" id="ARBA00023180"/>
    </source>
</evidence>
<dbReference type="Pfam" id="PF01839">
    <property type="entry name" value="FG-GAP"/>
    <property type="match status" value="1"/>
</dbReference>
<reference evidence="6" key="2">
    <citation type="submission" date="2020-09" db="EMBL/GenBank/DDBJ databases">
        <authorList>
            <person name="Sun Q."/>
            <person name="Ohkuma M."/>
        </authorList>
    </citation>
    <scope>NUCLEOTIDE SEQUENCE</scope>
    <source>
        <strain evidence="6">JCM 4988</strain>
    </source>
</reference>
<evidence type="ECO:0000313" key="7">
    <source>
        <dbReference type="Proteomes" id="UP000630936"/>
    </source>
</evidence>
<evidence type="ECO:0000256" key="2">
    <source>
        <dbReference type="ARBA" id="ARBA00022737"/>
    </source>
</evidence>
<evidence type="ECO:0000256" key="5">
    <source>
        <dbReference type="SAM" id="SignalP"/>
    </source>
</evidence>
<evidence type="ECO:0000313" key="6">
    <source>
        <dbReference type="EMBL" id="GGZ25106.1"/>
    </source>
</evidence>
<reference evidence="6" key="1">
    <citation type="journal article" date="2014" name="Int. J. Syst. Evol. Microbiol.">
        <title>Complete genome sequence of Corynebacterium casei LMG S-19264T (=DSM 44701T), isolated from a smear-ripened cheese.</title>
        <authorList>
            <consortium name="US DOE Joint Genome Institute (JGI-PGF)"/>
            <person name="Walter F."/>
            <person name="Albersmeier A."/>
            <person name="Kalinowski J."/>
            <person name="Ruckert C."/>
        </authorList>
    </citation>
    <scope>NUCLEOTIDE SEQUENCE</scope>
    <source>
        <strain evidence="6">JCM 4988</strain>
    </source>
</reference>
<dbReference type="InterPro" id="IPR013517">
    <property type="entry name" value="FG-GAP"/>
</dbReference>
<dbReference type="InterPro" id="IPR028994">
    <property type="entry name" value="Integrin_alpha_N"/>
</dbReference>
<evidence type="ECO:0008006" key="8">
    <source>
        <dbReference type="Google" id="ProtNLM"/>
    </source>
</evidence>
<dbReference type="Proteomes" id="UP000630936">
    <property type="component" value="Unassembled WGS sequence"/>
</dbReference>
<keyword evidence="3" id="KW-0378">Hydrolase</keyword>
<organism evidence="6 7">
    <name type="scientific">Streptomyces inusitatus</name>
    <dbReference type="NCBI Taxonomy" id="68221"/>
    <lineage>
        <taxon>Bacteria</taxon>
        <taxon>Bacillati</taxon>
        <taxon>Actinomycetota</taxon>
        <taxon>Actinomycetes</taxon>
        <taxon>Kitasatosporales</taxon>
        <taxon>Streptomycetaceae</taxon>
        <taxon>Streptomyces</taxon>
    </lineage>
</organism>
<protein>
    <recommendedName>
        <fullName evidence="8">Integrin-like protein</fullName>
    </recommendedName>
</protein>
<evidence type="ECO:0000256" key="1">
    <source>
        <dbReference type="ARBA" id="ARBA00022729"/>
    </source>
</evidence>
<dbReference type="Gene3D" id="2.130.10.130">
    <property type="entry name" value="Integrin alpha, N-terminal"/>
    <property type="match status" value="2"/>
</dbReference>
<keyword evidence="2" id="KW-0677">Repeat</keyword>
<dbReference type="PANTHER" id="PTHR23221:SF7">
    <property type="entry name" value="PHOSPHATIDYLINOSITOL-GLYCAN-SPECIFIC PHOSPHOLIPASE D"/>
    <property type="match status" value="1"/>
</dbReference>
<proteinExistence type="predicted"/>
<gene>
    <name evidence="6" type="ORF">GCM10010387_18230</name>
</gene>
<feature type="signal peptide" evidence="5">
    <location>
        <begin position="1"/>
        <end position="33"/>
    </location>
</feature>
<keyword evidence="7" id="KW-1185">Reference proteome</keyword>
<dbReference type="SMART" id="SM00191">
    <property type="entry name" value="Int_alpha"/>
    <property type="match status" value="5"/>
</dbReference>
<dbReference type="Pfam" id="PF13517">
    <property type="entry name" value="FG-GAP_3"/>
    <property type="match status" value="1"/>
</dbReference>
<keyword evidence="1 5" id="KW-0732">Signal</keyword>
<feature type="chain" id="PRO_5037087802" description="Integrin-like protein" evidence="5">
    <location>
        <begin position="34"/>
        <end position="455"/>
    </location>
</feature>
<keyword evidence="4" id="KW-0325">Glycoprotein</keyword>
<comment type="caution">
    <text evidence="6">The sequence shown here is derived from an EMBL/GenBank/DDBJ whole genome shotgun (WGS) entry which is preliminary data.</text>
</comment>
<dbReference type="InterPro" id="IPR013519">
    <property type="entry name" value="Int_alpha_beta-p"/>
</dbReference>
<dbReference type="GO" id="GO:0016787">
    <property type="term" value="F:hydrolase activity"/>
    <property type="evidence" value="ECO:0007669"/>
    <property type="project" value="UniProtKB-KW"/>
</dbReference>
<sequence>MLTRTHLRLGLATATAAALTGGLLGLSTGAATAAPAKPAQYADDFNGDGYRDFAFVESSDTVTVTYGTATGPGGRTMSFTQDSPGIPGDRASGEFTRAMATADFNSDGYADLAVSDAHEKVGKHRARGLVVIVWGSKSGLGSKATTLAVKSPYADQNFGMSLAAGDFDGNGKPDLAVMDDDSVHIYRGGFSSKDGGTREVTRHKPGSDTRLIPMELVAGQVTKDKATDLYLLGQGSKEDRDQAWAWFLRGGSTMKSGKRTTYNSAIQGYSGLRSVIADFDKDGYGDLALGDYQHKDFAGSVFVLRGAANGPGGSYRLTQDTPGIATGTRTMDVFGVSLSAGDTKRDGYPDLAVGTAETIGSIEAAGGVHVLHGSKKGLTGAGSQWITRATPGIPGDPERADRFGNDIRLRDFDRDGIADLLISSSDYKSLLITGGSTVLATGRYTEPFLRANFPQ</sequence>
<dbReference type="SUPFAM" id="SSF69318">
    <property type="entry name" value="Integrin alpha N-terminal domain"/>
    <property type="match status" value="1"/>
</dbReference>
<evidence type="ECO:0000256" key="3">
    <source>
        <dbReference type="ARBA" id="ARBA00022801"/>
    </source>
</evidence>
<dbReference type="PROSITE" id="PS51470">
    <property type="entry name" value="FG_GAP"/>
    <property type="match status" value="1"/>
</dbReference>
<dbReference type="EMBL" id="BMWG01000003">
    <property type="protein sequence ID" value="GGZ25106.1"/>
    <property type="molecule type" value="Genomic_DNA"/>
</dbReference>
<dbReference type="RefSeq" id="WP_190122419.1">
    <property type="nucleotide sequence ID" value="NZ_BMWG01000003.1"/>
</dbReference>